<gene>
    <name evidence="1" type="ORF">COO91_01968</name>
</gene>
<reference evidence="1 2" key="1">
    <citation type="submission" date="2017-11" db="EMBL/GenBank/DDBJ databases">
        <title>Complete genome of a free-living desiccation-tolerant cyanobacterium and its photosynthetic adaptation to extreme terrestrial habitat.</title>
        <authorList>
            <person name="Shang J."/>
        </authorList>
    </citation>
    <scope>NUCLEOTIDE SEQUENCE [LARGE SCALE GENOMIC DNA]</scope>
    <source>
        <strain evidence="1 2">CCNUN1</strain>
    </source>
</reference>
<dbReference type="Proteomes" id="UP000232003">
    <property type="component" value="Chromosome"/>
</dbReference>
<dbReference type="KEGG" id="nfl:COO91_01968"/>
<sequence>MTTIIPLYASKIPEVMPTWASVSGLEPDGTYLVYVDVGHVDYLAAARQALSNRVPPENFYAQFGFEVKVRSKSIGFWSSKIPEVLPGWASAKKLGNVYLVEVDASNPNFIASVEEVSSQQGVMVGELLDRYGFDMIEQEGDNDAIAG</sequence>
<protein>
    <submittedName>
        <fullName evidence="1">Uncharacterized protein</fullName>
    </submittedName>
</protein>
<dbReference type="EMBL" id="CP024785">
    <property type="protein sequence ID" value="AUB36069.1"/>
    <property type="molecule type" value="Genomic_DNA"/>
</dbReference>
<evidence type="ECO:0000313" key="2">
    <source>
        <dbReference type="Proteomes" id="UP000232003"/>
    </source>
</evidence>
<organism evidence="1 2">
    <name type="scientific">Nostoc flagelliforme CCNUN1</name>
    <dbReference type="NCBI Taxonomy" id="2038116"/>
    <lineage>
        <taxon>Bacteria</taxon>
        <taxon>Bacillati</taxon>
        <taxon>Cyanobacteriota</taxon>
        <taxon>Cyanophyceae</taxon>
        <taxon>Nostocales</taxon>
        <taxon>Nostocaceae</taxon>
        <taxon>Nostoc</taxon>
    </lineage>
</organism>
<dbReference type="RefSeq" id="WP_100898090.1">
    <property type="nucleotide sequence ID" value="NZ_CAWNNC010000001.1"/>
</dbReference>
<name>A0A2K8SKU7_9NOSO</name>
<accession>A0A2K8SKU7</accession>
<proteinExistence type="predicted"/>
<dbReference type="AlphaFoldDB" id="A0A2K8SKU7"/>
<evidence type="ECO:0000313" key="1">
    <source>
        <dbReference type="EMBL" id="AUB36069.1"/>
    </source>
</evidence>
<keyword evidence="2" id="KW-1185">Reference proteome</keyword>